<protein>
    <recommendedName>
        <fullName evidence="2">LYR motif-containing protein Cup1-like N-terminal domain-containing protein</fullName>
    </recommendedName>
</protein>
<evidence type="ECO:0000256" key="1">
    <source>
        <dbReference type="SAM" id="MobiDB-lite"/>
    </source>
</evidence>
<dbReference type="EMBL" id="JACGCI010000001">
    <property type="protein sequence ID" value="KAF6766579.1"/>
    <property type="molecule type" value="Genomic_DNA"/>
</dbReference>
<evidence type="ECO:0000313" key="3">
    <source>
        <dbReference type="EMBL" id="KAF6766579.1"/>
    </source>
</evidence>
<comment type="caution">
    <text evidence="3">The sequence shown here is derived from an EMBL/GenBank/DDBJ whole genome shotgun (WGS) entry which is preliminary data.</text>
</comment>
<feature type="compositionally biased region" description="Polar residues" evidence="1">
    <location>
        <begin position="284"/>
        <end position="293"/>
    </location>
</feature>
<feature type="region of interest" description="Disordered" evidence="1">
    <location>
        <begin position="253"/>
        <end position="293"/>
    </location>
</feature>
<dbReference type="Pfam" id="PF20263">
    <property type="entry name" value="LYRM2-like"/>
    <property type="match status" value="1"/>
</dbReference>
<gene>
    <name evidence="3" type="ORF">DFP72DRAFT_25040</name>
</gene>
<organism evidence="3 4">
    <name type="scientific">Ephemerocybe angulata</name>
    <dbReference type="NCBI Taxonomy" id="980116"/>
    <lineage>
        <taxon>Eukaryota</taxon>
        <taxon>Fungi</taxon>
        <taxon>Dikarya</taxon>
        <taxon>Basidiomycota</taxon>
        <taxon>Agaricomycotina</taxon>
        <taxon>Agaricomycetes</taxon>
        <taxon>Agaricomycetidae</taxon>
        <taxon>Agaricales</taxon>
        <taxon>Agaricineae</taxon>
        <taxon>Psathyrellaceae</taxon>
        <taxon>Ephemerocybe</taxon>
    </lineage>
</organism>
<evidence type="ECO:0000259" key="2">
    <source>
        <dbReference type="Pfam" id="PF20263"/>
    </source>
</evidence>
<keyword evidence="4" id="KW-1185">Reference proteome</keyword>
<sequence>MRPIPTISQVFSLYRAHLREIRKLPHIYLQQFYRVKTRSDVRSMLRPSGARHLPTRFQRANQGLRRLQEANSGNVKVFQNLLGAAFGRTGAFKWELLKPLLTDPNAPLPPPIIPSKPRSRPPLYPKPLQSLLTTSHGMATRPLKKDAWTKAKLLPARADPFSDDAHIFGPFSKRREYNKQKRFFKQEIKKVLPPLEISMSTTMDASRTGNGESTEVGQRPYHADALPMQDLGLVSEIETLVGRAALAPLTRKERKAKEAIRRGNGVNFTGQHTDIPHDGFEGDTATSSPSSQS</sequence>
<dbReference type="OrthoDB" id="198652at2759"/>
<accession>A0A8H6MH12</accession>
<dbReference type="InterPro" id="IPR046896">
    <property type="entry name" value="Cup1-like_N"/>
</dbReference>
<reference evidence="3 4" key="1">
    <citation type="submission" date="2020-07" db="EMBL/GenBank/DDBJ databases">
        <title>Comparative genomics of pyrophilous fungi reveals a link between fire events and developmental genes.</title>
        <authorList>
            <consortium name="DOE Joint Genome Institute"/>
            <person name="Steindorff A.S."/>
            <person name="Carver A."/>
            <person name="Calhoun S."/>
            <person name="Stillman K."/>
            <person name="Liu H."/>
            <person name="Lipzen A."/>
            <person name="Pangilinan J."/>
            <person name="Labutti K."/>
            <person name="Bruns T.D."/>
            <person name="Grigoriev I.V."/>
        </authorList>
    </citation>
    <scope>NUCLEOTIDE SEQUENCE [LARGE SCALE GENOMIC DNA]</scope>
    <source>
        <strain evidence="3 4">CBS 144469</strain>
    </source>
</reference>
<proteinExistence type="predicted"/>
<name>A0A8H6MH12_9AGAR</name>
<feature type="domain" description="LYR motif-containing protein Cup1-like N-terminal" evidence="2">
    <location>
        <begin position="13"/>
        <end position="97"/>
    </location>
</feature>
<dbReference type="Proteomes" id="UP000521943">
    <property type="component" value="Unassembled WGS sequence"/>
</dbReference>
<dbReference type="AlphaFoldDB" id="A0A8H6MH12"/>
<evidence type="ECO:0000313" key="4">
    <source>
        <dbReference type="Proteomes" id="UP000521943"/>
    </source>
</evidence>